<dbReference type="InterPro" id="IPR002347">
    <property type="entry name" value="SDR_fam"/>
</dbReference>
<dbReference type="GO" id="GO:0016616">
    <property type="term" value="F:oxidoreductase activity, acting on the CH-OH group of donors, NAD or NADP as acceptor"/>
    <property type="evidence" value="ECO:0007669"/>
    <property type="project" value="TreeGrafter"/>
</dbReference>
<dbReference type="OrthoDB" id="9785826at2"/>
<dbReference type="HOGENOM" id="CLU_010194_9_1_5"/>
<gene>
    <name evidence="2" type="ORF">BN1012_Phect481</name>
</gene>
<dbReference type="PANTHER" id="PTHR45458">
    <property type="entry name" value="SHORT-CHAIN DEHYDROGENASE/REDUCTASE SDR"/>
    <property type="match status" value="1"/>
</dbReference>
<dbReference type="PANTHER" id="PTHR45458:SF1">
    <property type="entry name" value="SHORT CHAIN DEHYDROGENASE"/>
    <property type="match status" value="1"/>
</dbReference>
<proteinExistence type="inferred from homology"/>
<dbReference type="AlphaFoldDB" id="X5MKL8"/>
<sequence>MTTIVITGASRGIGRELASQYAAQGARVIGTCRTQDAADALKAELGSDAVTTPILDVSDGASVSAFASALGDTPIDVLINNAGVLGDQFSFGNMDYDAWTNAFAINTLGPMRVTEALAGNLVEGAKVITISSQMGSLLRDTQGSYPYRSTKAAVNKVVQLMAHDLKPRSITCITMHPGWVQTDMGGPSASITPEESASGIRNVIDGLTLAQTGSFIQWNGETHPW</sequence>
<dbReference type="PRINTS" id="PR00080">
    <property type="entry name" value="SDRFAMILY"/>
</dbReference>
<protein>
    <submittedName>
        <fullName evidence="2">Short-chain dehydrogenase/reductase (SDR) superfamily</fullName>
    </submittedName>
</protein>
<dbReference type="STRING" id="1458461.BN1012_Phect481"/>
<dbReference type="SUPFAM" id="SSF51735">
    <property type="entry name" value="NAD(P)-binding Rossmann-fold domains"/>
    <property type="match status" value="1"/>
</dbReference>
<name>X5MKL8_9HYPH</name>
<accession>X5MKL8</accession>
<dbReference type="EMBL" id="HG966617">
    <property type="protein sequence ID" value="CDO58695.1"/>
    <property type="molecule type" value="Genomic_DNA"/>
</dbReference>
<dbReference type="InterPro" id="IPR036291">
    <property type="entry name" value="NAD(P)-bd_dom_sf"/>
</dbReference>
<dbReference type="Pfam" id="PF00106">
    <property type="entry name" value="adh_short"/>
    <property type="match status" value="1"/>
</dbReference>
<dbReference type="KEGG" id="pect:BN1012_Phect481"/>
<dbReference type="Proteomes" id="UP000032160">
    <property type="component" value="Chromosome I"/>
</dbReference>
<dbReference type="CDD" id="cd05325">
    <property type="entry name" value="carb_red_sniffer_like_SDR_c"/>
    <property type="match status" value="1"/>
</dbReference>
<comment type="similarity">
    <text evidence="1">Belongs to the short-chain dehydrogenases/reductases (SDR) family.</text>
</comment>
<dbReference type="InterPro" id="IPR052184">
    <property type="entry name" value="SDR_enzymes"/>
</dbReference>
<dbReference type="RefSeq" id="WP_043949582.1">
    <property type="nucleotide sequence ID" value="NZ_HG966617.1"/>
</dbReference>
<dbReference type="PRINTS" id="PR00081">
    <property type="entry name" value="GDHRDH"/>
</dbReference>
<evidence type="ECO:0000313" key="2">
    <source>
        <dbReference type="EMBL" id="CDO58695.1"/>
    </source>
</evidence>
<reference evidence="2 3" key="1">
    <citation type="journal article" date="2014" name="Front. Genet.">
        <title>Genome and metabolic network of "Candidatus Phaeomarinobacter ectocarpi" Ec32, a new candidate genus of Alphaproteobacteria frequently associated with brown algae.</title>
        <authorList>
            <person name="Dittami S.M."/>
            <person name="Barbeyron T."/>
            <person name="Boyen C."/>
            <person name="Cambefort J."/>
            <person name="Collet G."/>
            <person name="Delage L."/>
            <person name="Gobet A."/>
            <person name="Groisillier A."/>
            <person name="Leblanc C."/>
            <person name="Michel G."/>
            <person name="Scornet D."/>
            <person name="Siegel A."/>
            <person name="Tapia J.E."/>
            <person name="Tonon T."/>
        </authorList>
    </citation>
    <scope>NUCLEOTIDE SEQUENCE [LARGE SCALE GENOMIC DNA]</scope>
    <source>
        <strain evidence="2 3">Ec32</strain>
    </source>
</reference>
<evidence type="ECO:0000313" key="3">
    <source>
        <dbReference type="Proteomes" id="UP000032160"/>
    </source>
</evidence>
<dbReference type="Gene3D" id="3.40.50.720">
    <property type="entry name" value="NAD(P)-binding Rossmann-like Domain"/>
    <property type="match status" value="1"/>
</dbReference>
<keyword evidence="3" id="KW-1185">Reference proteome</keyword>
<evidence type="ECO:0000256" key="1">
    <source>
        <dbReference type="RuleBase" id="RU000363"/>
    </source>
</evidence>
<organism evidence="2 3">
    <name type="scientific">Candidatus Phaeomarinibacter ectocarpi</name>
    <dbReference type="NCBI Taxonomy" id="1458461"/>
    <lineage>
        <taxon>Bacteria</taxon>
        <taxon>Pseudomonadati</taxon>
        <taxon>Pseudomonadota</taxon>
        <taxon>Alphaproteobacteria</taxon>
        <taxon>Hyphomicrobiales</taxon>
        <taxon>Parvibaculaceae</taxon>
        <taxon>Candidatus Phaeomarinibacter</taxon>
    </lineage>
</organism>